<feature type="compositionally biased region" description="Acidic residues" evidence="1">
    <location>
        <begin position="255"/>
        <end position="265"/>
    </location>
</feature>
<feature type="region of interest" description="Disordered" evidence="1">
    <location>
        <begin position="233"/>
        <end position="283"/>
    </location>
</feature>
<protein>
    <submittedName>
        <fullName evidence="3">Uncharacterized protein</fullName>
    </submittedName>
</protein>
<dbReference type="InParanoid" id="A0A1E7FKG9"/>
<keyword evidence="4" id="KW-1185">Reference proteome</keyword>
<proteinExistence type="predicted"/>
<dbReference type="Proteomes" id="UP000095751">
    <property type="component" value="Unassembled WGS sequence"/>
</dbReference>
<gene>
    <name evidence="3" type="ORF">FRACYDRAFT_268397</name>
</gene>
<feature type="compositionally biased region" description="Basic residues" evidence="1">
    <location>
        <begin position="273"/>
        <end position="283"/>
    </location>
</feature>
<dbReference type="EMBL" id="KV784356">
    <property type="protein sequence ID" value="OEU18670.1"/>
    <property type="molecule type" value="Genomic_DNA"/>
</dbReference>
<evidence type="ECO:0000256" key="1">
    <source>
        <dbReference type="SAM" id="MobiDB-lite"/>
    </source>
</evidence>
<evidence type="ECO:0000256" key="2">
    <source>
        <dbReference type="SAM" id="SignalP"/>
    </source>
</evidence>
<keyword evidence="2" id="KW-0732">Signal</keyword>
<name>A0A1E7FKG9_9STRA</name>
<evidence type="ECO:0000313" key="3">
    <source>
        <dbReference type="EMBL" id="OEU18670.1"/>
    </source>
</evidence>
<feature type="chain" id="PRO_5009193200" evidence="2">
    <location>
        <begin position="24"/>
        <end position="283"/>
    </location>
</feature>
<accession>A0A1E7FKG9</accession>
<organism evidence="3 4">
    <name type="scientific">Fragilariopsis cylindrus CCMP1102</name>
    <dbReference type="NCBI Taxonomy" id="635003"/>
    <lineage>
        <taxon>Eukaryota</taxon>
        <taxon>Sar</taxon>
        <taxon>Stramenopiles</taxon>
        <taxon>Ochrophyta</taxon>
        <taxon>Bacillariophyta</taxon>
        <taxon>Bacillariophyceae</taxon>
        <taxon>Bacillariophycidae</taxon>
        <taxon>Bacillariales</taxon>
        <taxon>Bacillariaceae</taxon>
        <taxon>Fragilariopsis</taxon>
    </lineage>
</organism>
<dbReference type="KEGG" id="fcy:FRACYDRAFT_268397"/>
<evidence type="ECO:0000313" key="4">
    <source>
        <dbReference type="Proteomes" id="UP000095751"/>
    </source>
</evidence>
<feature type="signal peptide" evidence="2">
    <location>
        <begin position="1"/>
        <end position="23"/>
    </location>
</feature>
<dbReference type="AlphaFoldDB" id="A0A1E7FKG9"/>
<sequence>MGDSSGGGFLFFVYGLLNLQSMAIYNSPQGYITTNNDAKFNIINNYNNNKVIPPIPTVFLTMLSDISISTKMETNQIMLQEMDIPTELFKITSGRPFTNSLCDGRFPELPYEFCQRIFEIIDKDCTSRTSSSSGSSSSHQFIDIDGYIIDGNDIANSVQWQHCYKKITDSSDYNYWLHTSSSGGENGSSWLRIILEKEIQTCYGYHAITAQYHDEILKFLMLNANIKIIYDNNDPTTTTTTTTNGSIGIENSVKEDDDDDDDDETPTTPASRKYTKKRRKSDG</sequence>
<reference evidence="3 4" key="1">
    <citation type="submission" date="2016-09" db="EMBL/GenBank/DDBJ databases">
        <title>Extensive genetic diversity and differential bi-allelic expression allows diatom success in the polar Southern Ocean.</title>
        <authorList>
            <consortium name="DOE Joint Genome Institute"/>
            <person name="Mock T."/>
            <person name="Otillar R.P."/>
            <person name="Strauss J."/>
            <person name="Dupont C."/>
            <person name="Frickenhaus S."/>
            <person name="Maumus F."/>
            <person name="Mcmullan M."/>
            <person name="Sanges R."/>
            <person name="Schmutz J."/>
            <person name="Toseland A."/>
            <person name="Valas R."/>
            <person name="Veluchamy A."/>
            <person name="Ward B.J."/>
            <person name="Allen A."/>
            <person name="Barry K."/>
            <person name="Falciatore A."/>
            <person name="Ferrante M."/>
            <person name="Fortunato A.E."/>
            <person name="Gloeckner G."/>
            <person name="Gruber A."/>
            <person name="Hipkin R."/>
            <person name="Janech M."/>
            <person name="Kroth P."/>
            <person name="Leese F."/>
            <person name="Lindquist E."/>
            <person name="Lyon B.R."/>
            <person name="Martin J."/>
            <person name="Mayer C."/>
            <person name="Parker M."/>
            <person name="Quesneville H."/>
            <person name="Raymond J."/>
            <person name="Uhlig C."/>
            <person name="Valentin K.U."/>
            <person name="Worden A.Z."/>
            <person name="Armbrust E.V."/>
            <person name="Bowler C."/>
            <person name="Green B."/>
            <person name="Moulton V."/>
            <person name="Van Oosterhout C."/>
            <person name="Grigoriev I."/>
        </authorList>
    </citation>
    <scope>NUCLEOTIDE SEQUENCE [LARGE SCALE GENOMIC DNA]</scope>
    <source>
        <strain evidence="3 4">CCMP1102</strain>
    </source>
</reference>